<feature type="region of interest" description="Disordered" evidence="1">
    <location>
        <begin position="1"/>
        <end position="39"/>
    </location>
</feature>
<reference evidence="2" key="1">
    <citation type="submission" date="2020-02" db="EMBL/GenBank/DDBJ databases">
        <authorList>
            <person name="Meier V. D."/>
        </authorList>
    </citation>
    <scope>NUCLEOTIDE SEQUENCE</scope>
    <source>
        <strain evidence="2">AVDCRST_MAG68</strain>
    </source>
</reference>
<dbReference type="AlphaFoldDB" id="A0A6J4KEX7"/>
<proteinExistence type="predicted"/>
<protein>
    <submittedName>
        <fullName evidence="2">Uncharacterized protein</fullName>
    </submittedName>
</protein>
<name>A0A6J4KEX7_9BACT</name>
<gene>
    <name evidence="2" type="ORF">AVDCRST_MAG68-611</name>
</gene>
<organism evidence="2">
    <name type="scientific">uncultured Gemmatimonadota bacterium</name>
    <dbReference type="NCBI Taxonomy" id="203437"/>
    <lineage>
        <taxon>Bacteria</taxon>
        <taxon>Pseudomonadati</taxon>
        <taxon>Gemmatimonadota</taxon>
        <taxon>environmental samples</taxon>
    </lineage>
</organism>
<evidence type="ECO:0000313" key="2">
    <source>
        <dbReference type="EMBL" id="CAA9302954.1"/>
    </source>
</evidence>
<feature type="non-terminal residue" evidence="2">
    <location>
        <position position="1"/>
    </location>
</feature>
<evidence type="ECO:0000256" key="1">
    <source>
        <dbReference type="SAM" id="MobiDB-lite"/>
    </source>
</evidence>
<dbReference type="EMBL" id="CADCTW010000033">
    <property type="protein sequence ID" value="CAA9302954.1"/>
    <property type="molecule type" value="Genomic_DNA"/>
</dbReference>
<feature type="compositionally biased region" description="Basic residues" evidence="1">
    <location>
        <begin position="1"/>
        <end position="14"/>
    </location>
</feature>
<sequence length="168" mass="17159">RGGGRGFHRRVGLARRHDGAVHHHGDPARRRATGGHQVGAARGGGFGGLGLDRLGGVGHRVGGRVGGGLGGPALHLFALAAAALGSAGTVADGGFKCLAHVFVAQAPLALDHRTDPGDVLVGQVRHVAADGDVHLPEEVHQGLSGNAQFLGDFEHTHLFSFLRSSALR</sequence>
<feature type="compositionally biased region" description="Basic and acidic residues" evidence="1">
    <location>
        <begin position="15"/>
        <end position="29"/>
    </location>
</feature>
<accession>A0A6J4KEX7</accession>